<name>A0ABW6PX61_9NOCA</name>
<feature type="transmembrane region" description="Helical" evidence="3">
    <location>
        <begin position="6"/>
        <end position="23"/>
    </location>
</feature>
<evidence type="ECO:0000256" key="3">
    <source>
        <dbReference type="SAM" id="Phobius"/>
    </source>
</evidence>
<keyword evidence="3" id="KW-0812">Transmembrane</keyword>
<accession>A0ABW6PX61</accession>
<keyword evidence="1" id="KW-0175">Coiled coil</keyword>
<keyword evidence="5" id="KW-1185">Reference proteome</keyword>
<organism evidence="4 5">
    <name type="scientific">Nocardia thailandica</name>
    <dbReference type="NCBI Taxonomy" id="257275"/>
    <lineage>
        <taxon>Bacteria</taxon>
        <taxon>Bacillati</taxon>
        <taxon>Actinomycetota</taxon>
        <taxon>Actinomycetes</taxon>
        <taxon>Mycobacteriales</taxon>
        <taxon>Nocardiaceae</taxon>
        <taxon>Nocardia</taxon>
    </lineage>
</organism>
<feature type="coiled-coil region" evidence="1">
    <location>
        <begin position="21"/>
        <end position="55"/>
    </location>
</feature>
<sequence length="90" mass="10181">MSPEQITAFGGIIAAILAAWTAFQGKKVAELQGRIEKLEEELSAAEELGRAAMRYIRKLWRWSDQRDIAHQRGVEPPEQPPLPDLLKDEL</sequence>
<evidence type="ECO:0000313" key="5">
    <source>
        <dbReference type="Proteomes" id="UP001601444"/>
    </source>
</evidence>
<keyword evidence="3" id="KW-0472">Membrane</keyword>
<proteinExistence type="predicted"/>
<evidence type="ECO:0000256" key="2">
    <source>
        <dbReference type="SAM" id="MobiDB-lite"/>
    </source>
</evidence>
<protein>
    <submittedName>
        <fullName evidence="4">Uncharacterized protein</fullName>
    </submittedName>
</protein>
<feature type="region of interest" description="Disordered" evidence="2">
    <location>
        <begin position="71"/>
        <end position="90"/>
    </location>
</feature>
<evidence type="ECO:0000256" key="1">
    <source>
        <dbReference type="SAM" id="Coils"/>
    </source>
</evidence>
<evidence type="ECO:0000313" key="4">
    <source>
        <dbReference type="EMBL" id="MFF0546959.1"/>
    </source>
</evidence>
<dbReference type="Proteomes" id="UP001601444">
    <property type="component" value="Unassembled WGS sequence"/>
</dbReference>
<comment type="caution">
    <text evidence="4">The sequence shown here is derived from an EMBL/GenBank/DDBJ whole genome shotgun (WGS) entry which is preliminary data.</text>
</comment>
<reference evidence="4 5" key="1">
    <citation type="submission" date="2024-10" db="EMBL/GenBank/DDBJ databases">
        <title>The Natural Products Discovery Center: Release of the First 8490 Sequenced Strains for Exploring Actinobacteria Biosynthetic Diversity.</title>
        <authorList>
            <person name="Kalkreuter E."/>
            <person name="Kautsar S.A."/>
            <person name="Yang D."/>
            <person name="Bader C.D."/>
            <person name="Teijaro C.N."/>
            <person name="Fluegel L."/>
            <person name="Davis C.M."/>
            <person name="Simpson J.R."/>
            <person name="Lauterbach L."/>
            <person name="Steele A.D."/>
            <person name="Gui C."/>
            <person name="Meng S."/>
            <person name="Li G."/>
            <person name="Viehrig K."/>
            <person name="Ye F."/>
            <person name="Su P."/>
            <person name="Kiefer A.F."/>
            <person name="Nichols A."/>
            <person name="Cepeda A.J."/>
            <person name="Yan W."/>
            <person name="Fan B."/>
            <person name="Jiang Y."/>
            <person name="Adhikari A."/>
            <person name="Zheng C.-J."/>
            <person name="Schuster L."/>
            <person name="Cowan T.M."/>
            <person name="Smanski M.J."/>
            <person name="Chevrette M.G."/>
            <person name="De Carvalho L.P.S."/>
            <person name="Shen B."/>
        </authorList>
    </citation>
    <scope>NUCLEOTIDE SEQUENCE [LARGE SCALE GENOMIC DNA]</scope>
    <source>
        <strain evidence="4 5">NPDC004045</strain>
    </source>
</reference>
<keyword evidence="3" id="KW-1133">Transmembrane helix</keyword>
<gene>
    <name evidence="4" type="ORF">ACFYTF_29395</name>
</gene>
<dbReference type="EMBL" id="JBIAMX010000029">
    <property type="protein sequence ID" value="MFF0546959.1"/>
    <property type="molecule type" value="Genomic_DNA"/>
</dbReference>
<dbReference type="RefSeq" id="WP_043648072.1">
    <property type="nucleotide sequence ID" value="NZ_JBIAMX010000029.1"/>
</dbReference>